<keyword evidence="7" id="KW-1015">Disulfide bond</keyword>
<dbReference type="SMART" id="SM00645">
    <property type="entry name" value="Pept_C1"/>
    <property type="match status" value="1"/>
</dbReference>
<dbReference type="Proteomes" id="UP000324705">
    <property type="component" value="Chromosome 3B"/>
</dbReference>
<dbReference type="OMA" id="VYYDEEC"/>
<dbReference type="InterPro" id="IPR013201">
    <property type="entry name" value="Prot_inhib_I29"/>
</dbReference>
<keyword evidence="6" id="KW-0788">Thiol protease</keyword>
<evidence type="ECO:0000313" key="13">
    <source>
        <dbReference type="Proteomes" id="UP000324705"/>
    </source>
</evidence>
<dbReference type="InterPro" id="IPR039417">
    <property type="entry name" value="Peptidase_C1A_papain-like"/>
</dbReference>
<dbReference type="PROSITE" id="PS00640">
    <property type="entry name" value="THIOL_PROTEASE_ASN"/>
    <property type="match status" value="1"/>
</dbReference>
<dbReference type="GO" id="GO:0008234">
    <property type="term" value="F:cysteine-type peptidase activity"/>
    <property type="evidence" value="ECO:0007669"/>
    <property type="project" value="UniProtKB-KW"/>
</dbReference>
<evidence type="ECO:0000256" key="3">
    <source>
        <dbReference type="ARBA" id="ARBA00022670"/>
    </source>
</evidence>
<protein>
    <submittedName>
        <fullName evidence="12">Uncharacterized protein</fullName>
    </submittedName>
</protein>
<evidence type="ECO:0000259" key="10">
    <source>
        <dbReference type="SMART" id="SM00645"/>
    </source>
</evidence>
<dbReference type="InterPro" id="IPR000668">
    <property type="entry name" value="Peptidase_C1A_C"/>
</dbReference>
<keyword evidence="8" id="KW-0325">Glycoprotein</keyword>
<reference evidence="12 13" key="1">
    <citation type="submission" date="2017-09" db="EMBL/GenBank/DDBJ databases">
        <authorList>
            <consortium name="International Durum Wheat Genome Sequencing Consortium (IDWGSC)"/>
            <person name="Milanesi L."/>
        </authorList>
    </citation>
    <scope>NUCLEOTIDE SEQUENCE [LARGE SCALE GENOMIC DNA]</scope>
    <source>
        <strain evidence="13">cv. Svevo</strain>
    </source>
</reference>
<feature type="domain" description="Peptidase C1A papain C-terminal" evidence="10">
    <location>
        <begin position="175"/>
        <end position="390"/>
    </location>
</feature>
<dbReference type="GO" id="GO:0006508">
    <property type="term" value="P:proteolysis"/>
    <property type="evidence" value="ECO:0007669"/>
    <property type="project" value="UniProtKB-KW"/>
</dbReference>
<dbReference type="PROSITE" id="PS00639">
    <property type="entry name" value="THIOL_PROTEASE_HIS"/>
    <property type="match status" value="1"/>
</dbReference>
<evidence type="ECO:0000256" key="9">
    <source>
        <dbReference type="SAM" id="Phobius"/>
    </source>
</evidence>
<dbReference type="PROSITE" id="PS00139">
    <property type="entry name" value="THIOL_PROTEASE_CYS"/>
    <property type="match status" value="1"/>
</dbReference>
<evidence type="ECO:0000256" key="4">
    <source>
        <dbReference type="ARBA" id="ARBA00022729"/>
    </source>
</evidence>
<dbReference type="Pfam" id="PF08246">
    <property type="entry name" value="Inhibitor_I29"/>
    <property type="match status" value="1"/>
</dbReference>
<keyword evidence="9" id="KW-0472">Membrane</keyword>
<dbReference type="PRINTS" id="PR00705">
    <property type="entry name" value="PAPAIN"/>
</dbReference>
<dbReference type="SMART" id="SM00848">
    <property type="entry name" value="Inhibitor_I29"/>
    <property type="match status" value="1"/>
</dbReference>
<organism evidence="12 13">
    <name type="scientific">Triticum turgidum subsp. durum</name>
    <name type="common">Durum wheat</name>
    <name type="synonym">Triticum durum</name>
    <dbReference type="NCBI Taxonomy" id="4567"/>
    <lineage>
        <taxon>Eukaryota</taxon>
        <taxon>Viridiplantae</taxon>
        <taxon>Streptophyta</taxon>
        <taxon>Embryophyta</taxon>
        <taxon>Tracheophyta</taxon>
        <taxon>Spermatophyta</taxon>
        <taxon>Magnoliopsida</taxon>
        <taxon>Liliopsida</taxon>
        <taxon>Poales</taxon>
        <taxon>Poaceae</taxon>
        <taxon>BOP clade</taxon>
        <taxon>Pooideae</taxon>
        <taxon>Triticodae</taxon>
        <taxon>Triticeae</taxon>
        <taxon>Triticinae</taxon>
        <taxon>Triticum</taxon>
    </lineage>
</organism>
<dbReference type="InterPro" id="IPR038765">
    <property type="entry name" value="Papain-like_cys_pep_sf"/>
</dbReference>
<evidence type="ECO:0000256" key="7">
    <source>
        <dbReference type="ARBA" id="ARBA00023157"/>
    </source>
</evidence>
<proteinExistence type="inferred from homology"/>
<sequence>MATTTTPHPAISQHKRASIHSRLTCQGSNHPDQKKKRFQSSMARAIVLAATMAAAALFMLLAAAPAPASAMDFGEHDLASEDSLWALYERWREQHTVARDLGEKARRFNVFRENVRLIHEFNRGDAPYKLRLNRFGDMTADEFRRAYASSRVSHHRMFSRKEGDGGFMHGSARDVPPSVDWRQKGAVTAVKDQGQCGSCWAFSTIAAVEGINAIRTKNLTSLSEQQLVDCDTKSNAGCNGGLMDYAFQYIAKHGGVAAEDAYPYKARQASSCNKKPSAVVTIDGYEDVPANDEAALKKAVAAQPVAVAIEASGSHFQFYSEGVFAGKCGTELDHGVTAVGYGATVDGTKYWIVKNSWGPEWGEKGYIRMKRDVEDKEGLCGIAMEASYPVKTSANPKHAGVHDEL</sequence>
<dbReference type="Gene3D" id="3.90.70.10">
    <property type="entry name" value="Cysteine proteinases"/>
    <property type="match status" value="1"/>
</dbReference>
<name>A0A9R1QQ84_TRITD</name>
<evidence type="ECO:0000256" key="1">
    <source>
        <dbReference type="ARBA" id="ARBA00008455"/>
    </source>
</evidence>
<evidence type="ECO:0000256" key="2">
    <source>
        <dbReference type="ARBA" id="ARBA00022544"/>
    </source>
</evidence>
<gene>
    <name evidence="12" type="ORF">TRITD_3Bv1G196170</name>
</gene>
<keyword evidence="9" id="KW-0812">Transmembrane</keyword>
<feature type="transmembrane region" description="Helical" evidence="9">
    <location>
        <begin position="45"/>
        <end position="64"/>
    </location>
</feature>
<feature type="domain" description="Cathepsin propeptide inhibitor" evidence="11">
    <location>
        <begin position="88"/>
        <end position="143"/>
    </location>
</feature>
<dbReference type="Pfam" id="PF00112">
    <property type="entry name" value="Peptidase_C1"/>
    <property type="match status" value="1"/>
</dbReference>
<dbReference type="InterPro" id="IPR025660">
    <property type="entry name" value="Pept_his_AS"/>
</dbReference>
<keyword evidence="9" id="KW-1133">Transmembrane helix</keyword>
<dbReference type="SUPFAM" id="SSF54001">
    <property type="entry name" value="Cysteine proteinases"/>
    <property type="match status" value="1"/>
</dbReference>
<keyword evidence="3" id="KW-0645">Protease</keyword>
<keyword evidence="13" id="KW-1185">Reference proteome</keyword>
<dbReference type="EMBL" id="LT934116">
    <property type="protein sequence ID" value="VAH81372.1"/>
    <property type="molecule type" value="Genomic_DNA"/>
</dbReference>
<dbReference type="InterPro" id="IPR013128">
    <property type="entry name" value="Peptidase_C1A"/>
</dbReference>
<keyword evidence="5" id="KW-0378">Hydrolase</keyword>
<evidence type="ECO:0000259" key="11">
    <source>
        <dbReference type="SMART" id="SM00848"/>
    </source>
</evidence>
<evidence type="ECO:0000256" key="5">
    <source>
        <dbReference type="ARBA" id="ARBA00022801"/>
    </source>
</evidence>
<evidence type="ECO:0000256" key="6">
    <source>
        <dbReference type="ARBA" id="ARBA00022807"/>
    </source>
</evidence>
<evidence type="ECO:0000313" key="12">
    <source>
        <dbReference type="EMBL" id="VAH81372.1"/>
    </source>
</evidence>
<keyword evidence="2" id="KW-0309">Germination</keyword>
<keyword evidence="4" id="KW-0732">Signal</keyword>
<dbReference type="InterPro" id="IPR000169">
    <property type="entry name" value="Pept_cys_AS"/>
</dbReference>
<evidence type="ECO:0000256" key="8">
    <source>
        <dbReference type="ARBA" id="ARBA00023180"/>
    </source>
</evidence>
<dbReference type="AlphaFoldDB" id="A0A9R1QQ84"/>
<dbReference type="PANTHER" id="PTHR12411">
    <property type="entry name" value="CYSTEINE PROTEASE FAMILY C1-RELATED"/>
    <property type="match status" value="1"/>
</dbReference>
<dbReference type="FunFam" id="3.90.70.10:FF:000023">
    <property type="entry name" value="Senescence-specific cysteine protease SAG39"/>
    <property type="match status" value="1"/>
</dbReference>
<dbReference type="InterPro" id="IPR025661">
    <property type="entry name" value="Pept_asp_AS"/>
</dbReference>
<comment type="similarity">
    <text evidence="1">Belongs to the peptidase C1 family.</text>
</comment>
<dbReference type="CDD" id="cd02248">
    <property type="entry name" value="Peptidase_C1A"/>
    <property type="match status" value="1"/>
</dbReference>
<dbReference type="Gramene" id="TRITD3Bv1G196170.2">
    <property type="protein sequence ID" value="TRITD3Bv1G196170.2"/>
    <property type="gene ID" value="TRITD3Bv1G196170"/>
</dbReference>
<accession>A0A9R1QQ84</accession>